<evidence type="ECO:0000313" key="1">
    <source>
        <dbReference type="EMBL" id="MCG2620906.1"/>
    </source>
</evidence>
<accession>A0ABS9L2M4</accession>
<reference evidence="1" key="1">
    <citation type="submission" date="2022-01" db="EMBL/GenBank/DDBJ databases">
        <authorList>
            <person name="Jo J.-H."/>
            <person name="Im W.-T."/>
        </authorList>
    </citation>
    <scope>NUCLEOTIDE SEQUENCE</scope>
    <source>
        <strain evidence="1">I2-34</strain>
    </source>
</reference>
<name>A0ABS9L2M4_9MICC</name>
<keyword evidence="2" id="KW-1185">Reference proteome</keyword>
<sequence>MLSDGHLNPGGRDDAADPLRPERVLTAAVEVAELFCLALADWRRFRLTLESLVAPASSLARGDFHTPARILQSIPAWRVTDVHSPPGRPDVAHVDLGSATNPLAVGVLKLVWSPQLKAWLVDSLH</sequence>
<evidence type="ECO:0000313" key="2">
    <source>
        <dbReference type="Proteomes" id="UP001165368"/>
    </source>
</evidence>
<protein>
    <recommendedName>
        <fullName evidence="3">Transcriptional regulator</fullName>
    </recommendedName>
</protein>
<organism evidence="1 2">
    <name type="scientific">Arthrobacter hankyongi</name>
    <dbReference type="NCBI Taxonomy" id="2904801"/>
    <lineage>
        <taxon>Bacteria</taxon>
        <taxon>Bacillati</taxon>
        <taxon>Actinomycetota</taxon>
        <taxon>Actinomycetes</taxon>
        <taxon>Micrococcales</taxon>
        <taxon>Micrococcaceae</taxon>
        <taxon>Arthrobacter</taxon>
    </lineage>
</organism>
<comment type="caution">
    <text evidence="1">The sequence shown here is derived from an EMBL/GenBank/DDBJ whole genome shotgun (WGS) entry which is preliminary data.</text>
</comment>
<gene>
    <name evidence="1" type="ORF">LVY72_03140</name>
</gene>
<dbReference type="EMBL" id="JAKLTQ010000001">
    <property type="protein sequence ID" value="MCG2620906.1"/>
    <property type="molecule type" value="Genomic_DNA"/>
</dbReference>
<evidence type="ECO:0008006" key="3">
    <source>
        <dbReference type="Google" id="ProtNLM"/>
    </source>
</evidence>
<dbReference type="Proteomes" id="UP001165368">
    <property type="component" value="Unassembled WGS sequence"/>
</dbReference>
<proteinExistence type="predicted"/>
<dbReference type="RefSeq" id="WP_237817988.1">
    <property type="nucleotide sequence ID" value="NZ_JAKLTQ010000001.1"/>
</dbReference>